<accession>A0A1G9TIK0</accession>
<evidence type="ECO:0000313" key="1">
    <source>
        <dbReference type="EMBL" id="SDM47294.1"/>
    </source>
</evidence>
<evidence type="ECO:0000313" key="2">
    <source>
        <dbReference type="Proteomes" id="UP000199451"/>
    </source>
</evidence>
<dbReference type="STRING" id="660521.SAMN04487949_1780"/>
<reference evidence="2" key="1">
    <citation type="submission" date="2016-10" db="EMBL/GenBank/DDBJ databases">
        <authorList>
            <person name="Varghese N."/>
            <person name="Submissions S."/>
        </authorList>
    </citation>
    <scope>NUCLEOTIDE SEQUENCE [LARGE SCALE GENOMIC DNA]</scope>
    <source>
        <strain evidence="2">CGMCC 1.10119</strain>
    </source>
</reference>
<dbReference type="EMBL" id="FNHL01000002">
    <property type="protein sequence ID" value="SDM47294.1"/>
    <property type="molecule type" value="Genomic_DNA"/>
</dbReference>
<dbReference type="AlphaFoldDB" id="A0A1G9TIK0"/>
<protein>
    <submittedName>
        <fullName evidence="1">Uncharacterized protein</fullName>
    </submittedName>
</protein>
<organism evidence="1 2">
    <name type="scientific">Halogranum gelatinilyticum</name>
    <dbReference type="NCBI Taxonomy" id="660521"/>
    <lineage>
        <taxon>Archaea</taxon>
        <taxon>Methanobacteriati</taxon>
        <taxon>Methanobacteriota</taxon>
        <taxon>Stenosarchaea group</taxon>
        <taxon>Halobacteria</taxon>
        <taxon>Halobacteriales</taxon>
        <taxon>Haloferacaceae</taxon>
    </lineage>
</organism>
<dbReference type="RefSeq" id="WP_170830593.1">
    <property type="nucleotide sequence ID" value="NZ_FNHL01000002.1"/>
</dbReference>
<keyword evidence="2" id="KW-1185">Reference proteome</keyword>
<dbReference type="OrthoDB" id="325470at2157"/>
<name>A0A1G9TIK0_9EURY</name>
<proteinExistence type="predicted"/>
<gene>
    <name evidence="1" type="ORF">SAMN04487949_1780</name>
</gene>
<sequence length="48" mass="4904">MATDNSSVRHVDGPAGSVVRAWAALDRGWQATVLGIGVVGGTVLLQTL</sequence>
<dbReference type="Proteomes" id="UP000199451">
    <property type="component" value="Unassembled WGS sequence"/>
</dbReference>